<keyword evidence="5" id="KW-0378">Hydrolase</keyword>
<evidence type="ECO:0000313" key="6">
    <source>
        <dbReference type="Proteomes" id="UP000294513"/>
    </source>
</evidence>
<dbReference type="Gene3D" id="2.40.10.10">
    <property type="entry name" value="Trypsin-like serine proteases"/>
    <property type="match status" value="1"/>
</dbReference>
<evidence type="ECO:0000256" key="3">
    <source>
        <dbReference type="SAM" id="SignalP"/>
    </source>
</evidence>
<feature type="chain" id="PRO_5020453120" evidence="3">
    <location>
        <begin position="28"/>
        <end position="277"/>
    </location>
</feature>
<dbReference type="InterPro" id="IPR001314">
    <property type="entry name" value="Peptidase_S1A"/>
</dbReference>
<dbReference type="Proteomes" id="UP000294513">
    <property type="component" value="Unassembled WGS sequence"/>
</dbReference>
<dbReference type="PANTHER" id="PTHR24276:SF98">
    <property type="entry name" value="FI18310P1-RELATED"/>
    <property type="match status" value="1"/>
</dbReference>
<name>A0A4R5C2K4_9ACTN</name>
<dbReference type="GO" id="GO:0006508">
    <property type="term" value="P:proteolysis"/>
    <property type="evidence" value="ECO:0007669"/>
    <property type="project" value="UniProtKB-KW"/>
</dbReference>
<dbReference type="CDD" id="cd00190">
    <property type="entry name" value="Tryp_SPc"/>
    <property type="match status" value="1"/>
</dbReference>
<dbReference type="PANTHER" id="PTHR24276">
    <property type="entry name" value="POLYSERASE-RELATED"/>
    <property type="match status" value="1"/>
</dbReference>
<dbReference type="PROSITE" id="PS50240">
    <property type="entry name" value="TRYPSIN_DOM"/>
    <property type="match status" value="1"/>
</dbReference>
<reference evidence="5 6" key="1">
    <citation type="submission" date="2019-03" db="EMBL/GenBank/DDBJ databases">
        <title>Draft genome sequences of novel Actinobacteria.</title>
        <authorList>
            <person name="Sahin N."/>
            <person name="Ay H."/>
            <person name="Saygin H."/>
        </authorList>
    </citation>
    <scope>NUCLEOTIDE SEQUENCE [LARGE SCALE GENOMIC DNA]</scope>
    <source>
        <strain evidence="5 6">H3C3</strain>
    </source>
</reference>
<feature type="signal peptide" evidence="3">
    <location>
        <begin position="1"/>
        <end position="27"/>
    </location>
</feature>
<dbReference type="OrthoDB" id="3657335at2"/>
<dbReference type="SUPFAM" id="SSF50494">
    <property type="entry name" value="Trypsin-like serine proteases"/>
    <property type="match status" value="1"/>
</dbReference>
<dbReference type="GO" id="GO:0004252">
    <property type="term" value="F:serine-type endopeptidase activity"/>
    <property type="evidence" value="ECO:0007669"/>
    <property type="project" value="InterPro"/>
</dbReference>
<sequence>MRNLHLTLAASAAALLWLGLAAPTAQAEPDPPRPDDKVSTAIIGGKDATEPYSFMASLQDRQGEHFCGGSLLNAEWVVTALHCVDEGMRPEDLRLRIGSLRKDRDGSARGAEQIVLYPGGSPDNFDVGLVRLDEPVPNAPVPLDVRQPAGTPTRLLGWGCTAPGPNTGCGDANVPEVLQQLDSAVREPAACVNVAAPIHPDNEVCTGNPDTRTGPCFADSGGPLLHQTAGGWRLIGAFSRVDYPNGPPDFPDCRTGLGIYSDVTVHREWIESVISAT</sequence>
<dbReference type="InterPro" id="IPR050430">
    <property type="entry name" value="Peptidase_S1"/>
</dbReference>
<feature type="domain" description="Peptidase S1" evidence="4">
    <location>
        <begin position="42"/>
        <end position="275"/>
    </location>
</feature>
<evidence type="ECO:0000256" key="2">
    <source>
        <dbReference type="ARBA" id="ARBA00023157"/>
    </source>
</evidence>
<keyword evidence="6" id="KW-1185">Reference proteome</keyword>
<evidence type="ECO:0000259" key="4">
    <source>
        <dbReference type="PROSITE" id="PS50240"/>
    </source>
</evidence>
<gene>
    <name evidence="5" type="ORF">E1298_08140</name>
</gene>
<dbReference type="RefSeq" id="WP_131890589.1">
    <property type="nucleotide sequence ID" value="NZ_SMKU01000025.1"/>
</dbReference>
<organism evidence="5 6">
    <name type="scientific">Actinomadura rubrisoli</name>
    <dbReference type="NCBI Taxonomy" id="2530368"/>
    <lineage>
        <taxon>Bacteria</taxon>
        <taxon>Bacillati</taxon>
        <taxon>Actinomycetota</taxon>
        <taxon>Actinomycetes</taxon>
        <taxon>Streptosporangiales</taxon>
        <taxon>Thermomonosporaceae</taxon>
        <taxon>Actinomadura</taxon>
    </lineage>
</organism>
<proteinExistence type="inferred from homology"/>
<keyword evidence="3" id="KW-0732">Signal</keyword>
<dbReference type="EMBL" id="SMKU01000025">
    <property type="protein sequence ID" value="TDD93858.1"/>
    <property type="molecule type" value="Genomic_DNA"/>
</dbReference>
<dbReference type="InterPro" id="IPR043504">
    <property type="entry name" value="Peptidase_S1_PA_chymotrypsin"/>
</dbReference>
<dbReference type="Pfam" id="PF00089">
    <property type="entry name" value="Trypsin"/>
    <property type="match status" value="1"/>
</dbReference>
<protein>
    <submittedName>
        <fullName evidence="5">Serine protease</fullName>
    </submittedName>
</protein>
<dbReference type="InterPro" id="IPR001254">
    <property type="entry name" value="Trypsin_dom"/>
</dbReference>
<evidence type="ECO:0000313" key="5">
    <source>
        <dbReference type="EMBL" id="TDD93858.1"/>
    </source>
</evidence>
<comment type="similarity">
    <text evidence="1">Belongs to the peptidase S1 family.</text>
</comment>
<comment type="caution">
    <text evidence="5">The sequence shown here is derived from an EMBL/GenBank/DDBJ whole genome shotgun (WGS) entry which is preliminary data.</text>
</comment>
<keyword evidence="2" id="KW-1015">Disulfide bond</keyword>
<keyword evidence="5" id="KW-0645">Protease</keyword>
<dbReference type="SMART" id="SM00020">
    <property type="entry name" value="Tryp_SPc"/>
    <property type="match status" value="1"/>
</dbReference>
<evidence type="ECO:0000256" key="1">
    <source>
        <dbReference type="ARBA" id="ARBA00007664"/>
    </source>
</evidence>
<dbReference type="AlphaFoldDB" id="A0A4R5C2K4"/>
<accession>A0A4R5C2K4</accession>
<dbReference type="PRINTS" id="PR00722">
    <property type="entry name" value="CHYMOTRYPSIN"/>
</dbReference>
<dbReference type="InterPro" id="IPR009003">
    <property type="entry name" value="Peptidase_S1_PA"/>
</dbReference>